<dbReference type="OrthoDB" id="2321667at2"/>
<name>A0A1B2J2K0_9LACO</name>
<protein>
    <submittedName>
        <fullName evidence="1">Uncharacterized protein</fullName>
    </submittedName>
</protein>
<gene>
    <name evidence="1" type="ORF">AYR63_15225</name>
</gene>
<geneLocation type="plasmid" evidence="2">
    <name>pl11995-1</name>
</geneLocation>
<keyword evidence="1" id="KW-0614">Plasmid</keyword>
<dbReference type="AlphaFoldDB" id="A0A1B2J2K0"/>
<accession>A0A1B2J2K0</accession>
<keyword evidence="2" id="KW-1185">Reference proteome</keyword>
<dbReference type="RefSeq" id="WP_065904102.1">
    <property type="nucleotide sequence ID" value="NZ_CP014913.1"/>
</dbReference>
<proteinExistence type="predicted"/>
<dbReference type="EMBL" id="CP014925">
    <property type="protein sequence ID" value="ANZ68505.1"/>
    <property type="molecule type" value="Genomic_DNA"/>
</dbReference>
<dbReference type="Proteomes" id="UP000093267">
    <property type="component" value="Plasmid pL11995-1"/>
</dbReference>
<organism evidence="1 2">
    <name type="scientific">Secundilactobacillus paracollinoides</name>
    <dbReference type="NCBI Taxonomy" id="240427"/>
    <lineage>
        <taxon>Bacteria</taxon>
        <taxon>Bacillati</taxon>
        <taxon>Bacillota</taxon>
        <taxon>Bacilli</taxon>
        <taxon>Lactobacillales</taxon>
        <taxon>Lactobacillaceae</taxon>
        <taxon>Secundilactobacillus</taxon>
    </lineage>
</organism>
<evidence type="ECO:0000313" key="1">
    <source>
        <dbReference type="EMBL" id="ANZ68505.1"/>
    </source>
</evidence>
<sequence length="120" mass="14035">MLDYDALNKLEKQYGNIKLVPEDNPLLHKLRKSAIGNEDDPQVRYPKTSATISHNDVVEIQYYWDHGIHNSQKIGRLMGHDHIWVTKRLAVMGLLSTIKHKRLSNAEQRRHYRNGSENHK</sequence>
<reference evidence="1 2" key="1">
    <citation type="submission" date="2016-03" db="EMBL/GenBank/DDBJ databases">
        <title>Pediococcus and Lactobacillus from brewery environment - whole genome sequencing and assembly.</title>
        <authorList>
            <person name="Behr J."/>
            <person name="Geissler A.J."/>
            <person name="Vogel R.F."/>
        </authorList>
    </citation>
    <scope>NUCLEOTIDE SEQUENCE [LARGE SCALE GENOMIC DNA]</scope>
    <source>
        <strain evidence="1 2">TMW 1.1995</strain>
        <plasmid evidence="2">pl11995-1</plasmid>
    </source>
</reference>
<evidence type="ECO:0000313" key="2">
    <source>
        <dbReference type="Proteomes" id="UP000093267"/>
    </source>
</evidence>